<reference evidence="11 12" key="1">
    <citation type="submission" date="2013-10" db="EMBL/GenBank/DDBJ databases">
        <title>The Genome Sequence of Ruminococcus gnavus CC55_001C.</title>
        <authorList>
            <consortium name="The Broad Institute Genomics Platform"/>
            <person name="Earl A."/>
            <person name="Allen-Vercoe E."/>
            <person name="Daigneault M."/>
            <person name="Young S.K."/>
            <person name="Zeng Q."/>
            <person name="Gargeya S."/>
            <person name="Fitzgerald M."/>
            <person name="Abouelleil A."/>
            <person name="Alvarado L."/>
            <person name="Chapman S.B."/>
            <person name="Gainer-Dewar J."/>
            <person name="Goldberg J."/>
            <person name="Griggs A."/>
            <person name="Gujja S."/>
            <person name="Hansen M."/>
            <person name="Howarth C."/>
            <person name="Imamovic A."/>
            <person name="Ireland A."/>
            <person name="Larimer J."/>
            <person name="McCowan C."/>
            <person name="Murphy C."/>
            <person name="Pearson M."/>
            <person name="Poon T.W."/>
            <person name="Priest M."/>
            <person name="Roberts A."/>
            <person name="Saif S."/>
            <person name="Shea T."/>
            <person name="Sykes S."/>
            <person name="Wortman J."/>
            <person name="Nusbaum C."/>
            <person name="Birren B."/>
        </authorList>
    </citation>
    <scope>NUCLEOTIDE SEQUENCE [LARGE SCALE GENOMIC DNA]</scope>
    <source>
        <strain evidence="11 12">CC55_001C</strain>
    </source>
</reference>
<dbReference type="InterPro" id="IPR001962">
    <property type="entry name" value="Asn_synthase"/>
</dbReference>
<dbReference type="GO" id="GO:0005524">
    <property type="term" value="F:ATP binding"/>
    <property type="evidence" value="ECO:0007669"/>
    <property type="project" value="UniProtKB-KW"/>
</dbReference>
<dbReference type="PANTHER" id="PTHR43284:SF1">
    <property type="entry name" value="ASPARAGINE SYNTHETASE"/>
    <property type="match status" value="1"/>
</dbReference>
<dbReference type="Pfam" id="PF13537">
    <property type="entry name" value="GATase_7"/>
    <property type="match status" value="1"/>
</dbReference>
<dbReference type="GO" id="GO:0005829">
    <property type="term" value="C:cytosol"/>
    <property type="evidence" value="ECO:0007669"/>
    <property type="project" value="TreeGrafter"/>
</dbReference>
<evidence type="ECO:0000313" key="11">
    <source>
        <dbReference type="EMBL" id="ETD19018.1"/>
    </source>
</evidence>
<keyword evidence="6" id="KW-0028">Amino-acid biosynthesis</keyword>
<comment type="pathway">
    <text evidence="1">Amino-acid biosynthesis; L-asparagine biosynthesis; L-asparagine from L-aspartate (L-Gln route): step 1/1.</text>
</comment>
<proteinExistence type="inferred from homology"/>
<dbReference type="Proteomes" id="UP000018690">
    <property type="component" value="Unassembled WGS sequence"/>
</dbReference>
<dbReference type="PIRSF" id="PIRSF001589">
    <property type="entry name" value="Asn_synthetase_glu-h"/>
    <property type="match status" value="1"/>
</dbReference>
<comment type="similarity">
    <text evidence="2">Belongs to the asparagine synthetase family.</text>
</comment>
<dbReference type="EC" id="6.3.5.4" evidence="3"/>
<keyword evidence="12" id="KW-1185">Reference proteome</keyword>
<keyword evidence="5" id="KW-0067">ATP-binding</keyword>
<dbReference type="CDD" id="cd00712">
    <property type="entry name" value="AsnB"/>
    <property type="match status" value="1"/>
</dbReference>
<evidence type="ECO:0000256" key="3">
    <source>
        <dbReference type="ARBA" id="ARBA00012737"/>
    </source>
</evidence>
<comment type="caution">
    <text evidence="11">The sequence shown here is derived from an EMBL/GenBank/DDBJ whole genome shotgun (WGS) entry which is preliminary data.</text>
</comment>
<evidence type="ECO:0000256" key="9">
    <source>
        <dbReference type="PIRSR" id="PIRSR001589-3"/>
    </source>
</evidence>
<feature type="site" description="Important for beta-aspartyl-AMP intermediate formation" evidence="9">
    <location>
        <position position="339"/>
    </location>
</feature>
<gene>
    <name evidence="11" type="ORF">HMPREF1201_01159</name>
</gene>
<dbReference type="InterPro" id="IPR006426">
    <property type="entry name" value="Asn_synth_AEB"/>
</dbReference>
<evidence type="ECO:0000256" key="5">
    <source>
        <dbReference type="ARBA" id="ARBA00022840"/>
    </source>
</evidence>
<dbReference type="InterPro" id="IPR051786">
    <property type="entry name" value="ASN_synthetase/amidase"/>
</dbReference>
<name>A0A829NP82_MEDG5</name>
<organism evidence="11 12">
    <name type="scientific">Mediterraneibacter gnavus (strain CC55_001C)</name>
    <dbReference type="NCBI Taxonomy" id="1073375"/>
    <lineage>
        <taxon>Bacteria</taxon>
        <taxon>Bacillati</taxon>
        <taxon>Bacillota</taxon>
        <taxon>Clostridia</taxon>
        <taxon>Lachnospirales</taxon>
        <taxon>Lachnospiraceae</taxon>
        <taxon>Mediterraneibacter</taxon>
    </lineage>
</organism>
<dbReference type="SUPFAM" id="SSF56235">
    <property type="entry name" value="N-terminal nucleophile aminohydrolases (Ntn hydrolases)"/>
    <property type="match status" value="1"/>
</dbReference>
<evidence type="ECO:0000259" key="10">
    <source>
        <dbReference type="PROSITE" id="PS51278"/>
    </source>
</evidence>
<keyword evidence="6" id="KW-0061">Asparagine biosynthesis</keyword>
<sequence length="575" mass="66466">MGTFTGFCSRNMGFAPGRCVEETEHAHPVTLKRPGRVCTLILNGELYNAKELGRELKADTDRNEELFLLAYMQYGPEFVKKINGVFGAVIWDETKKILFLFRDRIGAKPMFYTQKKETLFFASAIGSLFQYPGVDPVLDENGLCEIFALGPARTPGNGVFRDIYEVLPGHYLSFADGILKDHCYWNVKSQPHEDSREETVEKTAWLLEDSIKRQMESEETISTFLSGGVDSSLVTAVCADALREKGERLQTFSFDFEGNRQYFQANAFQPSQDRPWVEQMVTYCGSEHRYLECSNEKLAEYLYKAVDARCLPCMADVESSMLYFCSQVSQYSKAALTGECADEIFGGYPWFHKKEAFETDGFPWSADQSVRQSLLQEKWIRKLPMKEYAEEAYEKAVRETPCCTEDSPVEKRRREIAYLNLKWFMATLLDRMERTSTWYGLSARVPIADYRIIEYVWNVPWSVKCEDGIPKALLRRAGKGKVPDEVLWRKKSPYPKTYNPQYEALLADRLREEVLQDTSAPIRAFLDRKKAERFLNSPKDYGKPWYGQLMAGPQMIAYVLQINYWMKKYQIQMKL</sequence>
<comment type="catalytic activity">
    <reaction evidence="8">
        <text>L-aspartate + L-glutamine + ATP + H2O = L-asparagine + L-glutamate + AMP + diphosphate + H(+)</text>
        <dbReference type="Rhea" id="RHEA:12228"/>
        <dbReference type="ChEBI" id="CHEBI:15377"/>
        <dbReference type="ChEBI" id="CHEBI:15378"/>
        <dbReference type="ChEBI" id="CHEBI:29985"/>
        <dbReference type="ChEBI" id="CHEBI:29991"/>
        <dbReference type="ChEBI" id="CHEBI:30616"/>
        <dbReference type="ChEBI" id="CHEBI:33019"/>
        <dbReference type="ChEBI" id="CHEBI:58048"/>
        <dbReference type="ChEBI" id="CHEBI:58359"/>
        <dbReference type="ChEBI" id="CHEBI:456215"/>
        <dbReference type="EC" id="6.3.5.4"/>
    </reaction>
</comment>
<keyword evidence="4" id="KW-0547">Nucleotide-binding</keyword>
<dbReference type="InterPro" id="IPR033738">
    <property type="entry name" value="AsnB_N"/>
</dbReference>
<evidence type="ECO:0000256" key="1">
    <source>
        <dbReference type="ARBA" id="ARBA00005187"/>
    </source>
</evidence>
<dbReference type="PANTHER" id="PTHR43284">
    <property type="entry name" value="ASPARAGINE SYNTHETASE (GLUTAMINE-HYDROLYZING)"/>
    <property type="match status" value="1"/>
</dbReference>
<evidence type="ECO:0000256" key="4">
    <source>
        <dbReference type="ARBA" id="ARBA00022741"/>
    </source>
</evidence>
<evidence type="ECO:0000256" key="8">
    <source>
        <dbReference type="ARBA" id="ARBA00048741"/>
    </source>
</evidence>
<dbReference type="GO" id="GO:0004066">
    <property type="term" value="F:asparagine synthase (glutamine-hydrolyzing) activity"/>
    <property type="evidence" value="ECO:0007669"/>
    <property type="project" value="UniProtKB-EC"/>
</dbReference>
<evidence type="ECO:0000256" key="7">
    <source>
        <dbReference type="ARBA" id="ARBA00022962"/>
    </source>
</evidence>
<dbReference type="InterPro" id="IPR029055">
    <property type="entry name" value="Ntn_hydrolases_N"/>
</dbReference>
<accession>A0A829NP82</accession>
<evidence type="ECO:0000256" key="6">
    <source>
        <dbReference type="ARBA" id="ARBA00022888"/>
    </source>
</evidence>
<dbReference type="NCBIfam" id="TIGR01536">
    <property type="entry name" value="asn_synth_AEB"/>
    <property type="match status" value="1"/>
</dbReference>
<dbReference type="InterPro" id="IPR014729">
    <property type="entry name" value="Rossmann-like_a/b/a_fold"/>
</dbReference>
<dbReference type="InterPro" id="IPR017932">
    <property type="entry name" value="GATase_2_dom"/>
</dbReference>
<dbReference type="Gene3D" id="3.60.20.10">
    <property type="entry name" value="Glutamine Phosphoribosylpyrophosphate, subunit 1, domain 1"/>
    <property type="match status" value="1"/>
</dbReference>
<evidence type="ECO:0000313" key="12">
    <source>
        <dbReference type="Proteomes" id="UP000018690"/>
    </source>
</evidence>
<protein>
    <recommendedName>
        <fullName evidence="3">asparagine synthase (glutamine-hydrolyzing)</fullName>
        <ecNumber evidence="3">6.3.5.4</ecNumber>
    </recommendedName>
</protein>
<keyword evidence="7" id="KW-0315">Glutamine amidotransferase</keyword>
<evidence type="ECO:0000256" key="2">
    <source>
        <dbReference type="ARBA" id="ARBA00005752"/>
    </source>
</evidence>
<dbReference type="PROSITE" id="PS51278">
    <property type="entry name" value="GATASE_TYPE_2"/>
    <property type="match status" value="1"/>
</dbReference>
<dbReference type="RefSeq" id="WP_023923880.1">
    <property type="nucleotide sequence ID" value="NZ_KI669415.1"/>
</dbReference>
<dbReference type="CDD" id="cd01991">
    <property type="entry name" value="Asn_synthase_B_C"/>
    <property type="match status" value="1"/>
</dbReference>
<dbReference type="SUPFAM" id="SSF52402">
    <property type="entry name" value="Adenine nucleotide alpha hydrolases-like"/>
    <property type="match status" value="1"/>
</dbReference>
<dbReference type="Pfam" id="PF00733">
    <property type="entry name" value="Asn_synthase"/>
    <property type="match status" value="1"/>
</dbReference>
<dbReference type="Gene3D" id="3.40.50.620">
    <property type="entry name" value="HUPs"/>
    <property type="match status" value="1"/>
</dbReference>
<dbReference type="GO" id="GO:0006529">
    <property type="term" value="P:asparagine biosynthetic process"/>
    <property type="evidence" value="ECO:0007669"/>
    <property type="project" value="UniProtKB-KW"/>
</dbReference>
<dbReference type="EMBL" id="AZJF01000003">
    <property type="protein sequence ID" value="ETD19018.1"/>
    <property type="molecule type" value="Genomic_DNA"/>
</dbReference>
<dbReference type="AlphaFoldDB" id="A0A829NP82"/>
<feature type="domain" description="Glutamine amidotransferase type-2" evidence="10">
    <location>
        <begin position="1"/>
        <end position="177"/>
    </location>
</feature>